<dbReference type="GO" id="GO:0016020">
    <property type="term" value="C:membrane"/>
    <property type="evidence" value="ECO:0007669"/>
    <property type="project" value="UniProtKB-SubCell"/>
</dbReference>
<reference evidence="11" key="1">
    <citation type="submission" date="2023-07" db="EMBL/GenBank/DDBJ databases">
        <authorList>
            <consortium name="AG Swart"/>
            <person name="Singh M."/>
            <person name="Singh A."/>
            <person name="Seah K."/>
            <person name="Emmerich C."/>
        </authorList>
    </citation>
    <scope>NUCLEOTIDE SEQUENCE</scope>
    <source>
        <strain evidence="11">DP1</strain>
    </source>
</reference>
<feature type="region of interest" description="Disordered" evidence="8">
    <location>
        <begin position="358"/>
        <end position="438"/>
    </location>
</feature>
<feature type="transmembrane region" description="Helical" evidence="9">
    <location>
        <begin position="318"/>
        <end position="338"/>
    </location>
</feature>
<dbReference type="Proteomes" id="UP001295684">
    <property type="component" value="Unassembled WGS sequence"/>
</dbReference>
<evidence type="ECO:0000256" key="9">
    <source>
        <dbReference type="SAM" id="Phobius"/>
    </source>
</evidence>
<comment type="caution">
    <text evidence="11">The sequence shown here is derived from an EMBL/GenBank/DDBJ whole genome shotgun (WGS) entry which is preliminary data.</text>
</comment>
<feature type="transmembrane region" description="Helical" evidence="9">
    <location>
        <begin position="171"/>
        <end position="189"/>
    </location>
</feature>
<gene>
    <name evidence="11" type="ORF">ECRASSUSDP1_LOCUS3382</name>
</gene>
<feature type="transmembrane region" description="Helical" evidence="9">
    <location>
        <begin position="54"/>
        <end position="74"/>
    </location>
</feature>
<evidence type="ECO:0000256" key="8">
    <source>
        <dbReference type="SAM" id="MobiDB-lite"/>
    </source>
</evidence>
<organism evidence="11 12">
    <name type="scientific">Euplotes crassus</name>
    <dbReference type="NCBI Taxonomy" id="5936"/>
    <lineage>
        <taxon>Eukaryota</taxon>
        <taxon>Sar</taxon>
        <taxon>Alveolata</taxon>
        <taxon>Ciliophora</taxon>
        <taxon>Intramacronucleata</taxon>
        <taxon>Spirotrichea</taxon>
        <taxon>Hypotrichia</taxon>
        <taxon>Euplotida</taxon>
        <taxon>Euplotidae</taxon>
        <taxon>Moneuplotes</taxon>
    </lineage>
</organism>
<feature type="transmembrane region" description="Helical" evidence="9">
    <location>
        <begin position="201"/>
        <end position="220"/>
    </location>
</feature>
<evidence type="ECO:0000256" key="6">
    <source>
        <dbReference type="ARBA" id="ARBA00022989"/>
    </source>
</evidence>
<feature type="transmembrane region" description="Helical" evidence="9">
    <location>
        <begin position="240"/>
        <end position="265"/>
    </location>
</feature>
<keyword evidence="4 9" id="KW-0812">Transmembrane</keyword>
<feature type="compositionally biased region" description="Basic and acidic residues" evidence="8">
    <location>
        <begin position="367"/>
        <end position="392"/>
    </location>
</feature>
<keyword evidence="5" id="KW-0029">Amino-acid transport</keyword>
<dbReference type="GO" id="GO:0015179">
    <property type="term" value="F:L-amino acid transmembrane transporter activity"/>
    <property type="evidence" value="ECO:0007669"/>
    <property type="project" value="TreeGrafter"/>
</dbReference>
<keyword evidence="12" id="KW-1185">Reference proteome</keyword>
<feature type="transmembrane region" description="Helical" evidence="9">
    <location>
        <begin position="484"/>
        <end position="503"/>
    </location>
</feature>
<dbReference type="PANTHER" id="PTHR22950">
    <property type="entry name" value="AMINO ACID TRANSPORTER"/>
    <property type="match status" value="1"/>
</dbReference>
<feature type="transmembrane region" description="Helical" evidence="9">
    <location>
        <begin position="277"/>
        <end position="298"/>
    </location>
</feature>
<name>A0AAD1U869_EUPCR</name>
<evidence type="ECO:0000256" key="3">
    <source>
        <dbReference type="ARBA" id="ARBA00022448"/>
    </source>
</evidence>
<evidence type="ECO:0000256" key="2">
    <source>
        <dbReference type="ARBA" id="ARBA00008066"/>
    </source>
</evidence>
<evidence type="ECO:0000256" key="1">
    <source>
        <dbReference type="ARBA" id="ARBA00004141"/>
    </source>
</evidence>
<evidence type="ECO:0000259" key="10">
    <source>
        <dbReference type="Pfam" id="PF01490"/>
    </source>
</evidence>
<feature type="transmembrane region" description="Helical" evidence="9">
    <location>
        <begin position="80"/>
        <end position="105"/>
    </location>
</feature>
<feature type="compositionally biased region" description="Basic and acidic residues" evidence="8">
    <location>
        <begin position="423"/>
        <end position="438"/>
    </location>
</feature>
<dbReference type="PANTHER" id="PTHR22950:SF458">
    <property type="entry name" value="SODIUM-COUPLED NEUTRAL AMINO ACID TRANSPORTER 11-RELATED"/>
    <property type="match status" value="1"/>
</dbReference>
<dbReference type="AlphaFoldDB" id="A0AAD1U869"/>
<accession>A0AAD1U869</accession>
<feature type="domain" description="Amino acid transporter transmembrane" evidence="10">
    <location>
        <begin position="57"/>
        <end position="559"/>
    </location>
</feature>
<dbReference type="InterPro" id="IPR013057">
    <property type="entry name" value="AA_transpt_TM"/>
</dbReference>
<evidence type="ECO:0000313" key="12">
    <source>
        <dbReference type="Proteomes" id="UP001295684"/>
    </source>
</evidence>
<comment type="subcellular location">
    <subcellularLocation>
        <location evidence="1">Membrane</location>
        <topology evidence="1">Multi-pass membrane protein</topology>
    </subcellularLocation>
</comment>
<feature type="transmembrane region" description="Helical" evidence="9">
    <location>
        <begin position="509"/>
        <end position="533"/>
    </location>
</feature>
<comment type="similarity">
    <text evidence="2">Belongs to the amino acid/polyamine transporter 2 family.</text>
</comment>
<feature type="transmembrane region" description="Helical" evidence="9">
    <location>
        <begin position="554"/>
        <end position="577"/>
    </location>
</feature>
<evidence type="ECO:0000256" key="4">
    <source>
        <dbReference type="ARBA" id="ARBA00022692"/>
    </source>
</evidence>
<dbReference type="EMBL" id="CAMPGE010003240">
    <property type="protein sequence ID" value="CAI2362064.1"/>
    <property type="molecule type" value="Genomic_DNA"/>
</dbReference>
<feature type="transmembrane region" description="Helical" evidence="9">
    <location>
        <begin position="126"/>
        <end position="151"/>
    </location>
</feature>
<proteinExistence type="inferred from homology"/>
<keyword evidence="6 9" id="KW-1133">Transmembrane helix</keyword>
<evidence type="ECO:0000313" key="11">
    <source>
        <dbReference type="EMBL" id="CAI2362064.1"/>
    </source>
</evidence>
<evidence type="ECO:0000256" key="5">
    <source>
        <dbReference type="ARBA" id="ARBA00022970"/>
    </source>
</evidence>
<keyword evidence="3" id="KW-0813">Transport</keyword>
<keyword evidence="7 9" id="KW-0472">Membrane</keyword>
<protein>
    <recommendedName>
        <fullName evidence="10">Amino acid transporter transmembrane domain-containing protein</fullName>
    </recommendedName>
</protein>
<dbReference type="Pfam" id="PF01490">
    <property type="entry name" value="Aa_trans"/>
    <property type="match status" value="1"/>
</dbReference>
<evidence type="ECO:0000256" key="7">
    <source>
        <dbReference type="ARBA" id="ARBA00023136"/>
    </source>
</evidence>
<sequence>MVYLCSGSQLARCKIIHLLNHAHFCTLEVDNIQPEFEGAVKDEKKAKPTGGQNGVFFTMLTLVSMRIGGGLVGVPYATDILGYVFALCFQIIYLPLAMISCWMLLKTREISGRSSLSDIGIYCYGNISIYVINFIIALAQLGFPIIFFIVFGDVFGNLIERMGADKDSFWTSRWFTQTFLGLALLYFCIQKDISKLKYNGFVILFLCFGFLILFFLHYLTADMDPEPKADLLDTKIDIKFFTGFTTLLTSYAFQSSLFTVFAFMKNKTTANGMKADGFGRIIIFIVYTIAPLIAYGLYGDNIEKNLLKSVANETKTYAILLEVVFIFVPCMAIPNIFFVGKECVLIIFDEITRKSYSAQNKATKTVPEQEKDNSEAELADRRVSTPENPSEKDDIENQSDDVRNSNQLKNHHSGDNSGDNSEEEKNSNLHDEHKEANETRKYIVSDKSEENGEGGQPQEVQAEAQPKCETHKFNPKEYLNMKSVHYYIVTLSCYFIVVLLSIVVGDVSIFFGFIGATAGTFAVFIAPGSFYVITVKKKNIQLQSSWEKVAYVMAWIYAIAGSVGLVGLNLCVVLNLVL</sequence>
<feature type="region of interest" description="Disordered" evidence="8">
    <location>
        <begin position="448"/>
        <end position="467"/>
    </location>
</feature>